<gene>
    <name evidence="2" type="ORF">SAMN05444387_1077</name>
</gene>
<name>A0ABY1IZZ2_9FLAO</name>
<organism evidence="2 3">
    <name type="scientific">Flavobacterium pectinovorum</name>
    <dbReference type="NCBI Taxonomy" id="29533"/>
    <lineage>
        <taxon>Bacteria</taxon>
        <taxon>Pseudomonadati</taxon>
        <taxon>Bacteroidota</taxon>
        <taxon>Flavobacteriia</taxon>
        <taxon>Flavobacteriales</taxon>
        <taxon>Flavobacteriaceae</taxon>
        <taxon>Flavobacterium</taxon>
    </lineage>
</organism>
<dbReference type="Proteomes" id="UP000184216">
    <property type="component" value="Unassembled WGS sequence"/>
</dbReference>
<accession>A0ABY1IZZ2</accession>
<reference evidence="2 3" key="1">
    <citation type="submission" date="2016-11" db="EMBL/GenBank/DDBJ databases">
        <authorList>
            <person name="Varghese N."/>
            <person name="Submissions S."/>
        </authorList>
    </citation>
    <scope>NUCLEOTIDE SEQUENCE [LARGE SCALE GENOMIC DNA]</scope>
    <source>
        <strain evidence="2 3">DSM 6368</strain>
    </source>
</reference>
<comment type="caution">
    <text evidence="2">The sequence shown here is derived from an EMBL/GenBank/DDBJ whole genome shotgun (WGS) entry which is preliminary data.</text>
</comment>
<dbReference type="PROSITE" id="PS51257">
    <property type="entry name" value="PROKAR_LIPOPROTEIN"/>
    <property type="match status" value="1"/>
</dbReference>
<proteinExistence type="predicted"/>
<evidence type="ECO:0000313" key="2">
    <source>
        <dbReference type="EMBL" id="SHL61871.1"/>
    </source>
</evidence>
<protein>
    <recommendedName>
        <fullName evidence="4">DUF4142 domain-containing protein</fullName>
    </recommendedName>
</protein>
<feature type="signal peptide" evidence="1">
    <location>
        <begin position="1"/>
        <end position="22"/>
    </location>
</feature>
<sequence length="181" mass="21032">MKMKTTNILIAFLLLIVLQSCKMENTPEEYFDISALNTNLFMEFGSKDFETMQQNKNANQLIAFDEKGTFPAKSYEDHILRFKVAYLNQSIKKIEDLKPTEETKPMIDASLDLFNFVKNKYENDYVKIARLMDKKAPKETVDKAIADMEATTFPVFEAKYKKLWDLALPYAKEHGIDVKTF</sequence>
<evidence type="ECO:0008006" key="4">
    <source>
        <dbReference type="Google" id="ProtNLM"/>
    </source>
</evidence>
<keyword evidence="3" id="KW-1185">Reference proteome</keyword>
<feature type="chain" id="PRO_5047232339" description="DUF4142 domain-containing protein" evidence="1">
    <location>
        <begin position="23"/>
        <end position="181"/>
    </location>
</feature>
<evidence type="ECO:0000313" key="3">
    <source>
        <dbReference type="Proteomes" id="UP000184216"/>
    </source>
</evidence>
<keyword evidence="1" id="KW-0732">Signal</keyword>
<dbReference type="EMBL" id="FRBX01000001">
    <property type="protein sequence ID" value="SHL61871.1"/>
    <property type="molecule type" value="Genomic_DNA"/>
</dbReference>
<evidence type="ECO:0000256" key="1">
    <source>
        <dbReference type="SAM" id="SignalP"/>
    </source>
</evidence>